<gene>
    <name evidence="2" type="ORF">TM448B02661_0003</name>
</gene>
<organism evidence="2">
    <name type="scientific">viral metagenome</name>
    <dbReference type="NCBI Taxonomy" id="1070528"/>
    <lineage>
        <taxon>unclassified sequences</taxon>
        <taxon>metagenomes</taxon>
        <taxon>organismal metagenomes</taxon>
    </lineage>
</organism>
<dbReference type="EMBL" id="MT144935">
    <property type="protein sequence ID" value="QJI01592.1"/>
    <property type="molecule type" value="Genomic_DNA"/>
</dbReference>
<reference evidence="2" key="1">
    <citation type="submission" date="2020-03" db="EMBL/GenBank/DDBJ databases">
        <title>The deep terrestrial virosphere.</title>
        <authorList>
            <person name="Holmfeldt K."/>
            <person name="Nilsson E."/>
            <person name="Simone D."/>
            <person name="Lopez-Fernandez M."/>
            <person name="Wu X."/>
            <person name="de Brujin I."/>
            <person name="Lundin D."/>
            <person name="Andersson A."/>
            <person name="Bertilsson S."/>
            <person name="Dopson M."/>
        </authorList>
    </citation>
    <scope>NUCLEOTIDE SEQUENCE</scope>
    <source>
        <strain evidence="2">TM448B02661</strain>
    </source>
</reference>
<sequence length="96" mass="10406">MADVENGRVARALLEQLTKGFDSHKKEDVAEREKLEARVMDYAKETRSRVDQIGTKIDALNKSVAFNTAKLGGILAAVVIVINIITAIIIAKVGGK</sequence>
<evidence type="ECO:0000256" key="1">
    <source>
        <dbReference type="SAM" id="Phobius"/>
    </source>
</evidence>
<name>A0A6M3XUQ5_9ZZZZ</name>
<accession>A0A6M3XUQ5</accession>
<feature type="transmembrane region" description="Helical" evidence="1">
    <location>
        <begin position="71"/>
        <end position="91"/>
    </location>
</feature>
<evidence type="ECO:0000313" key="2">
    <source>
        <dbReference type="EMBL" id="QJI01592.1"/>
    </source>
</evidence>
<keyword evidence="1" id="KW-0472">Membrane</keyword>
<keyword evidence="1" id="KW-0812">Transmembrane</keyword>
<protein>
    <submittedName>
        <fullName evidence="2">Uncharacterized protein</fullName>
    </submittedName>
</protein>
<dbReference type="AlphaFoldDB" id="A0A6M3XUQ5"/>
<keyword evidence="1" id="KW-1133">Transmembrane helix</keyword>
<proteinExistence type="predicted"/>